<protein>
    <submittedName>
        <fullName evidence="7">16S rRNA (Cytidine(1402)-2'-O)-methyltransferase</fullName>
    </submittedName>
</protein>
<dbReference type="NCBIfam" id="TIGR00096">
    <property type="entry name" value="16S rRNA (cytidine(1402)-2'-O)-methyltransferase"/>
    <property type="match status" value="1"/>
</dbReference>
<dbReference type="AlphaFoldDB" id="A0A2H0PYE7"/>
<dbReference type="Gene3D" id="3.40.1010.10">
    <property type="entry name" value="Cobalt-precorrin-4 Transmethylase, Domain 1"/>
    <property type="match status" value="1"/>
</dbReference>
<reference evidence="7 8" key="1">
    <citation type="submission" date="2017-09" db="EMBL/GenBank/DDBJ databases">
        <title>Depth-based differentiation of microbial function through sediment-hosted aquifers and enrichment of novel symbionts in the deep terrestrial subsurface.</title>
        <authorList>
            <person name="Probst A.J."/>
            <person name="Ladd B."/>
            <person name="Jarett J.K."/>
            <person name="Geller-Mcgrath D.E."/>
            <person name="Sieber C.M."/>
            <person name="Emerson J.B."/>
            <person name="Anantharaman K."/>
            <person name="Thomas B.C."/>
            <person name="Malmstrom R."/>
            <person name="Stieglmeier M."/>
            <person name="Klingl A."/>
            <person name="Woyke T."/>
            <person name="Ryan C.M."/>
            <person name="Banfield J.F."/>
        </authorList>
    </citation>
    <scope>NUCLEOTIDE SEQUENCE [LARGE SCALE GENOMIC DNA]</scope>
    <source>
        <strain evidence="7">CG11_big_fil_rev_8_21_14_0_20_43_10</strain>
    </source>
</reference>
<dbReference type="InterPro" id="IPR000878">
    <property type="entry name" value="4pyrrol_Mease"/>
</dbReference>
<dbReference type="Pfam" id="PF00590">
    <property type="entry name" value="TP_methylase"/>
    <property type="match status" value="1"/>
</dbReference>
<proteinExistence type="predicted"/>
<dbReference type="Gene3D" id="3.30.950.10">
    <property type="entry name" value="Methyltransferase, Cobalt-precorrin-4 Transmethylase, Domain 2"/>
    <property type="match status" value="1"/>
</dbReference>
<dbReference type="GO" id="GO:0032259">
    <property type="term" value="P:methylation"/>
    <property type="evidence" value="ECO:0007669"/>
    <property type="project" value="UniProtKB-KW"/>
</dbReference>
<evidence type="ECO:0000256" key="2">
    <source>
        <dbReference type="ARBA" id="ARBA00022552"/>
    </source>
</evidence>
<name>A0A2H0PYE7_9BACT</name>
<dbReference type="InterPro" id="IPR035996">
    <property type="entry name" value="4pyrrol_Methylase_sf"/>
</dbReference>
<dbReference type="InterPro" id="IPR014777">
    <property type="entry name" value="4pyrrole_Mease_sub1"/>
</dbReference>
<accession>A0A2H0PYE7</accession>
<dbReference type="PANTHER" id="PTHR46111:SF1">
    <property type="entry name" value="RIBOSOMAL RNA SMALL SUBUNIT METHYLTRANSFERASE I"/>
    <property type="match status" value="1"/>
</dbReference>
<dbReference type="GO" id="GO:0008168">
    <property type="term" value="F:methyltransferase activity"/>
    <property type="evidence" value="ECO:0007669"/>
    <property type="project" value="UniProtKB-KW"/>
</dbReference>
<dbReference type="EMBL" id="PCXE01000017">
    <property type="protein sequence ID" value="PIR26566.1"/>
    <property type="molecule type" value="Genomic_DNA"/>
</dbReference>
<dbReference type="CDD" id="cd11648">
    <property type="entry name" value="RsmI"/>
    <property type="match status" value="1"/>
</dbReference>
<keyword evidence="3 7" id="KW-0489">Methyltransferase</keyword>
<evidence type="ECO:0000259" key="6">
    <source>
        <dbReference type="Pfam" id="PF00590"/>
    </source>
</evidence>
<feature type="domain" description="Tetrapyrrole methylase" evidence="6">
    <location>
        <begin position="4"/>
        <end position="199"/>
    </location>
</feature>
<evidence type="ECO:0000313" key="7">
    <source>
        <dbReference type="EMBL" id="PIR26566.1"/>
    </source>
</evidence>
<evidence type="ECO:0000313" key="8">
    <source>
        <dbReference type="Proteomes" id="UP000236846"/>
    </source>
</evidence>
<dbReference type="SUPFAM" id="SSF53790">
    <property type="entry name" value="Tetrapyrrole methylase"/>
    <property type="match status" value="1"/>
</dbReference>
<dbReference type="PANTHER" id="PTHR46111">
    <property type="entry name" value="RIBOSOMAL RNA SMALL SUBUNIT METHYLTRANSFERASE I"/>
    <property type="match status" value="1"/>
</dbReference>
<dbReference type="PIRSF" id="PIRSF005917">
    <property type="entry name" value="MTase_YraL"/>
    <property type="match status" value="1"/>
</dbReference>
<keyword evidence="4 7" id="KW-0808">Transferase</keyword>
<evidence type="ECO:0000256" key="5">
    <source>
        <dbReference type="ARBA" id="ARBA00022691"/>
    </source>
</evidence>
<comment type="caution">
    <text evidence="7">The sequence shown here is derived from an EMBL/GenBank/DDBJ whole genome shotgun (WGS) entry which is preliminary data.</text>
</comment>
<keyword evidence="2" id="KW-0698">rRNA processing</keyword>
<gene>
    <name evidence="7" type="primary">rsmI</name>
    <name evidence="7" type="ORF">COV41_00855</name>
</gene>
<dbReference type="Proteomes" id="UP000236846">
    <property type="component" value="Unassembled WGS sequence"/>
</dbReference>
<keyword evidence="5" id="KW-0949">S-adenosyl-L-methionine</keyword>
<keyword evidence="1" id="KW-0963">Cytoplasm</keyword>
<dbReference type="GO" id="GO:0006364">
    <property type="term" value="P:rRNA processing"/>
    <property type="evidence" value="ECO:0007669"/>
    <property type="project" value="UniProtKB-KW"/>
</dbReference>
<dbReference type="InterPro" id="IPR008189">
    <property type="entry name" value="rRNA_ssu_MeTfrase_I"/>
</dbReference>
<sequence length="224" mass="24854">MTHTLYVVATPIGNLEDMGMRALRVLREVPVIICERPSHTLRLLSHFDIHKKQLISYTEANKKQSIPRIIKILETQDAAFVVDAGTAGVSDPGPELVDAARTAGCKIQCVPGPSALTSAIALSGERLNKFLFIGFVPHKQKDFQGIIELCEEKQLPLVAYEAPHRIEKTLARLEKGHPQCRVMLVSEISKVYEKVLSGSPNELLERIKNDPKLAKGEFVIIVQD</sequence>
<evidence type="ECO:0000256" key="3">
    <source>
        <dbReference type="ARBA" id="ARBA00022603"/>
    </source>
</evidence>
<dbReference type="InterPro" id="IPR014776">
    <property type="entry name" value="4pyrrole_Mease_sub2"/>
</dbReference>
<organism evidence="7 8">
    <name type="scientific">Candidatus Brennerbacteria bacterium CG11_big_fil_rev_8_21_14_0_20_43_10</name>
    <dbReference type="NCBI Taxonomy" id="1974523"/>
    <lineage>
        <taxon>Bacteria</taxon>
        <taxon>Candidatus Brenneribacteriota</taxon>
    </lineage>
</organism>
<evidence type="ECO:0000256" key="1">
    <source>
        <dbReference type="ARBA" id="ARBA00022490"/>
    </source>
</evidence>
<evidence type="ECO:0000256" key="4">
    <source>
        <dbReference type="ARBA" id="ARBA00022679"/>
    </source>
</evidence>